<keyword evidence="2" id="KW-1185">Reference proteome</keyword>
<gene>
    <name evidence="1" type="ORF">MCHLO_03402</name>
</gene>
<proteinExistence type="predicted"/>
<protein>
    <submittedName>
        <fullName evidence="1">Uncharacterized protein</fullName>
    </submittedName>
</protein>
<accession>A0ABQ0L3V2</accession>
<organism evidence="1 2">
    <name type="scientific">Mycena chlorophos</name>
    <name type="common">Agaric fungus</name>
    <name type="synonym">Agaricus chlorophos</name>
    <dbReference type="NCBI Taxonomy" id="658473"/>
    <lineage>
        <taxon>Eukaryota</taxon>
        <taxon>Fungi</taxon>
        <taxon>Dikarya</taxon>
        <taxon>Basidiomycota</taxon>
        <taxon>Agaricomycotina</taxon>
        <taxon>Agaricomycetes</taxon>
        <taxon>Agaricomycetidae</taxon>
        <taxon>Agaricales</taxon>
        <taxon>Marasmiineae</taxon>
        <taxon>Mycenaceae</taxon>
        <taxon>Mycena</taxon>
    </lineage>
</organism>
<reference evidence="1" key="1">
    <citation type="submission" date="2014-09" db="EMBL/GenBank/DDBJ databases">
        <title>Genome sequence of the luminous mushroom Mycena chlorophos for searching fungal bioluminescence genes.</title>
        <authorList>
            <person name="Tanaka Y."/>
            <person name="Kasuga D."/>
            <person name="Oba Y."/>
            <person name="Hase S."/>
            <person name="Sato K."/>
            <person name="Oba Y."/>
            <person name="Sakakibara Y."/>
        </authorList>
    </citation>
    <scope>NUCLEOTIDE SEQUENCE</scope>
</reference>
<name>A0ABQ0L3V2_MYCCL</name>
<sequence>MLTRCRAIKSPETRWIRVEWGQRLVLRRLGADQVSSAPHRLWSCPIPTSLADYLRTEGSVWLLAMGSGLPPSAAPFARNHRLHTFLPATHHPHDLPTIADAAATTVFVVVDNDLDDDEPLEATETPTHPNLPFPCSEHPHHVHTSVDGVPERVVDVGATS</sequence>
<dbReference type="EMBL" id="DF841757">
    <property type="protein sequence ID" value="GAT45848.1"/>
    <property type="molecule type" value="Genomic_DNA"/>
</dbReference>
<evidence type="ECO:0000313" key="2">
    <source>
        <dbReference type="Proteomes" id="UP000815677"/>
    </source>
</evidence>
<dbReference type="Proteomes" id="UP000815677">
    <property type="component" value="Unassembled WGS sequence"/>
</dbReference>
<evidence type="ECO:0000313" key="1">
    <source>
        <dbReference type="EMBL" id="GAT45848.1"/>
    </source>
</evidence>